<feature type="domain" description="Nephrocystin 3-like N-terminal" evidence="3">
    <location>
        <begin position="338"/>
        <end position="515"/>
    </location>
</feature>
<dbReference type="Gene3D" id="3.40.50.300">
    <property type="entry name" value="P-loop containing nucleotide triphosphate hydrolases"/>
    <property type="match status" value="1"/>
</dbReference>
<sequence length="1213" mass="136191">MSRWSQWKSKLHVDKRGKDRSRSPVADSILDSFPSGIKVLVDPPDATTDIVFVHGITGDRERTWTSPTNAVCWPRDLLPESHPEARILTFGYDAYVVGKSDNIAKLDISHHANDLLNALANERQKPTTITRPIIFVAHSLGGLLCKDAIRKSEISGDRHLREIASCTRGIAFIGTPHGGSWLATWAKLPATMLGFVKRTDLSLLSLLQSNSEVLSRIHDDFLSLLRRRASENTSIEVACFYETLPMVGGSQIVDQSSATIPGFNNISIHADHRDIARFSSAQSPAYKSILGVLERWSELTAPVETELGLTHEAKSFLETLAFSEMGVRQAIIEPAESGTCLWILKHPDYKAWINRQDMDKSHGLLWIKGKPGSGKSTLLKHIALANPRTKDVVRLTFFFNARGSEEERNAQGLFKTFLHQLVYESPAMQRRLLRRFRKKKTETGTREIVWTRAELREMFFDALQVSSKTSIEIFVDALDECREEEVHTIVSAFEKCAADHIDKGSHNLKICWSSRHYPHISIDHGFELRVEAMNVEDIELYVYRHLGRSERGKILAPLASEVVSKSQGVFLWSVLVVNKISRLADRGFPLTKIQKVLHDLPTELSKLYAEIISTLDPDLAEDAANLLYLTLYAKRSLNTDELRLGIEFMRRDYPHSLEKFASLDEQVSYFRLFITECSGGLLEVVDSGISAGRPGTDLEEFWGVSDGMHHLPSSVLQQARKNQEAELERQYLKSGSNRPRTSNLETKWIVQVIHETVRDFVSQGDLPGHLSHLPMDASFGNFRLYQMCSRILASDEVSCYLPEDKCQALFYSPPDLVKLASKWIGTSIVEYVMENIFFHLKTSNVYSQIGQNSATWGLLTPEMQHDALLESIAGVVCRWSCIWTHEDQNLPRSQSLDTDAIVKIIDDDLKPILSALDIRLEDFGDHVREGHICLLTLYRKSIDLKGQALLGALSAVAYLGVEHERESLAEQITLEADKDISNFAFLVKAAIDVGNFEVLEMLLPKATSVDFFILNSHQTPLIYAVQQEKGHSVKLLLQYGADPNLCRTGEDAPLHYAASLGRTDILGQLLNSGADIRARNDRWQTAYDLAVRYGHKDASRRLERARFEALQPPPGLKVESRTISCDERESQGSESLPRMIGGFDFGFPDSGDAFREVTLLNARLRSPVVPESSPVESGTTRDEPAEMMVLKQPRGSLTIGTEKLYDSTTIVED</sequence>
<dbReference type="PANTHER" id="PTHR10039:SF5">
    <property type="entry name" value="NACHT DOMAIN-CONTAINING PROTEIN"/>
    <property type="match status" value="1"/>
</dbReference>
<dbReference type="Gene3D" id="3.40.50.1820">
    <property type="entry name" value="alpha/beta hydrolase"/>
    <property type="match status" value="1"/>
</dbReference>
<dbReference type="InterPro" id="IPR029058">
    <property type="entry name" value="AB_hydrolase_fold"/>
</dbReference>
<dbReference type="SUPFAM" id="SSF53474">
    <property type="entry name" value="alpha/beta-Hydrolases"/>
    <property type="match status" value="1"/>
</dbReference>
<dbReference type="Pfam" id="PF24883">
    <property type="entry name" value="NPHP3_N"/>
    <property type="match status" value="1"/>
</dbReference>
<evidence type="ECO:0000256" key="1">
    <source>
        <dbReference type="ARBA" id="ARBA00022737"/>
    </source>
</evidence>
<dbReference type="Gene3D" id="1.25.40.20">
    <property type="entry name" value="Ankyrin repeat-containing domain"/>
    <property type="match status" value="1"/>
</dbReference>
<organism evidence="4 5">
    <name type="scientific">Exophiala bonariae</name>
    <dbReference type="NCBI Taxonomy" id="1690606"/>
    <lineage>
        <taxon>Eukaryota</taxon>
        <taxon>Fungi</taxon>
        <taxon>Dikarya</taxon>
        <taxon>Ascomycota</taxon>
        <taxon>Pezizomycotina</taxon>
        <taxon>Eurotiomycetes</taxon>
        <taxon>Chaetothyriomycetidae</taxon>
        <taxon>Chaetothyriales</taxon>
        <taxon>Herpotrichiellaceae</taxon>
        <taxon>Exophiala</taxon>
    </lineage>
</organism>
<dbReference type="InterPro" id="IPR027417">
    <property type="entry name" value="P-loop_NTPase"/>
</dbReference>
<dbReference type="InterPro" id="IPR002110">
    <property type="entry name" value="Ankyrin_rpt"/>
</dbReference>
<feature type="repeat" description="ANK" evidence="2">
    <location>
        <begin position="1049"/>
        <end position="1081"/>
    </location>
</feature>
<dbReference type="GeneID" id="89970212"/>
<accession>A0AAV9NFX7</accession>
<dbReference type="RefSeq" id="XP_064707159.1">
    <property type="nucleotide sequence ID" value="XM_064845614.1"/>
</dbReference>
<dbReference type="SUPFAM" id="SSF52540">
    <property type="entry name" value="P-loop containing nucleoside triphosphate hydrolases"/>
    <property type="match status" value="1"/>
</dbReference>
<dbReference type="Proteomes" id="UP001358417">
    <property type="component" value="Unassembled WGS sequence"/>
</dbReference>
<dbReference type="Pfam" id="PF12796">
    <property type="entry name" value="Ank_2"/>
    <property type="match status" value="1"/>
</dbReference>
<evidence type="ECO:0000256" key="2">
    <source>
        <dbReference type="PROSITE-ProRule" id="PRU00023"/>
    </source>
</evidence>
<evidence type="ECO:0000313" key="4">
    <source>
        <dbReference type="EMBL" id="KAK5054034.1"/>
    </source>
</evidence>
<gene>
    <name evidence="4" type="ORF">LTR84_001996</name>
</gene>
<evidence type="ECO:0000313" key="5">
    <source>
        <dbReference type="Proteomes" id="UP001358417"/>
    </source>
</evidence>
<evidence type="ECO:0000259" key="3">
    <source>
        <dbReference type="Pfam" id="PF24883"/>
    </source>
</evidence>
<dbReference type="SUPFAM" id="SSF48403">
    <property type="entry name" value="Ankyrin repeat"/>
    <property type="match status" value="1"/>
</dbReference>
<keyword evidence="2" id="KW-0040">ANK repeat</keyword>
<feature type="repeat" description="ANK" evidence="2">
    <location>
        <begin position="1016"/>
        <end position="1048"/>
    </location>
</feature>
<dbReference type="EMBL" id="JAVRRD010000011">
    <property type="protein sequence ID" value="KAK5054034.1"/>
    <property type="molecule type" value="Genomic_DNA"/>
</dbReference>
<name>A0AAV9NFX7_9EURO</name>
<dbReference type="InterPro" id="IPR036770">
    <property type="entry name" value="Ankyrin_rpt-contain_sf"/>
</dbReference>
<dbReference type="PANTHER" id="PTHR10039">
    <property type="entry name" value="AMELOGENIN"/>
    <property type="match status" value="1"/>
</dbReference>
<keyword evidence="5" id="KW-1185">Reference proteome</keyword>
<dbReference type="AlphaFoldDB" id="A0AAV9NFX7"/>
<dbReference type="PROSITE" id="PS50088">
    <property type="entry name" value="ANK_REPEAT"/>
    <property type="match status" value="2"/>
</dbReference>
<comment type="caution">
    <text evidence="4">The sequence shown here is derived from an EMBL/GenBank/DDBJ whole genome shotgun (WGS) entry which is preliminary data.</text>
</comment>
<dbReference type="PROSITE" id="PS50297">
    <property type="entry name" value="ANK_REP_REGION"/>
    <property type="match status" value="2"/>
</dbReference>
<protein>
    <recommendedName>
        <fullName evidence="3">Nephrocystin 3-like N-terminal domain-containing protein</fullName>
    </recommendedName>
</protein>
<dbReference type="InterPro" id="IPR056884">
    <property type="entry name" value="NPHP3-like_N"/>
</dbReference>
<dbReference type="SMART" id="SM00248">
    <property type="entry name" value="ANK"/>
    <property type="match status" value="3"/>
</dbReference>
<reference evidence="4 5" key="1">
    <citation type="submission" date="2023-08" db="EMBL/GenBank/DDBJ databases">
        <title>Black Yeasts Isolated from many extreme environments.</title>
        <authorList>
            <person name="Coleine C."/>
            <person name="Stajich J.E."/>
            <person name="Selbmann L."/>
        </authorList>
    </citation>
    <scope>NUCLEOTIDE SEQUENCE [LARGE SCALE GENOMIC DNA]</scope>
    <source>
        <strain evidence="4 5">CCFEE 5792</strain>
    </source>
</reference>
<proteinExistence type="predicted"/>
<keyword evidence="1" id="KW-0677">Repeat</keyword>